<dbReference type="InterPro" id="IPR000792">
    <property type="entry name" value="Tscrpt_reg_LuxR_C"/>
</dbReference>
<keyword evidence="1" id="KW-0805">Transcription regulation</keyword>
<dbReference type="PANTHER" id="PTHR44688:SF16">
    <property type="entry name" value="DNA-BINDING TRANSCRIPTIONAL ACTIVATOR DEVR_DOSR"/>
    <property type="match status" value="1"/>
</dbReference>
<dbReference type="SUPFAM" id="SSF46894">
    <property type="entry name" value="C-terminal effector domain of the bipartite response regulators"/>
    <property type="match status" value="1"/>
</dbReference>
<proteinExistence type="predicted"/>
<dbReference type="SMART" id="SM00421">
    <property type="entry name" value="HTH_LUXR"/>
    <property type="match status" value="1"/>
</dbReference>
<dbReference type="InterPro" id="IPR016032">
    <property type="entry name" value="Sig_transdc_resp-reg_C-effctor"/>
</dbReference>
<dbReference type="STRING" id="310780.SAMN05216267_103051"/>
<sequence>MTGDGATAARLTEGIARWALPRRAQSVAAYAHHVELMTAVGQGDFEVAFHHANAISPAGEFAPYAWLAPTVSLDLVESAVRTGRHGDAAVAHVAAMEEARLPAMSPRLAMLFHAASALVAEGPKAPAHFTHALAVPGADGYRFDVARVRLLYGSHFRRHQAVAESRSHLRLALAAFEALDAAPWTARARAELSATAQTRATARARTPRALTPQEQQIAELAASGLTNKKIAEKMAISHRTVGNHLYQIYPKLGVASRGGLRDALRAQPGG</sequence>
<dbReference type="EMBL" id="FODD01000030">
    <property type="protein sequence ID" value="SEO54870.1"/>
    <property type="molecule type" value="Genomic_DNA"/>
</dbReference>
<evidence type="ECO:0000256" key="3">
    <source>
        <dbReference type="ARBA" id="ARBA00023163"/>
    </source>
</evidence>
<dbReference type="AlphaFoldDB" id="A0A1H8QKX3"/>
<name>A0A1H8QKX3_9ACTN</name>
<feature type="domain" description="HTH luxR-type" evidence="4">
    <location>
        <begin position="203"/>
        <end position="268"/>
    </location>
</feature>
<organism evidence="5 6">
    <name type="scientific">Actinacidiphila rubida</name>
    <dbReference type="NCBI Taxonomy" id="310780"/>
    <lineage>
        <taxon>Bacteria</taxon>
        <taxon>Bacillati</taxon>
        <taxon>Actinomycetota</taxon>
        <taxon>Actinomycetes</taxon>
        <taxon>Kitasatosporales</taxon>
        <taxon>Streptomycetaceae</taxon>
        <taxon>Actinacidiphila</taxon>
    </lineage>
</organism>
<keyword evidence="3" id="KW-0804">Transcription</keyword>
<keyword evidence="6" id="KW-1185">Reference proteome</keyword>
<evidence type="ECO:0000256" key="2">
    <source>
        <dbReference type="ARBA" id="ARBA00023125"/>
    </source>
</evidence>
<dbReference type="GO" id="GO:0003677">
    <property type="term" value="F:DNA binding"/>
    <property type="evidence" value="ECO:0007669"/>
    <property type="project" value="UniProtKB-KW"/>
</dbReference>
<dbReference type="PROSITE" id="PS50043">
    <property type="entry name" value="HTH_LUXR_2"/>
    <property type="match status" value="1"/>
</dbReference>
<evidence type="ECO:0000259" key="4">
    <source>
        <dbReference type="PROSITE" id="PS50043"/>
    </source>
</evidence>
<dbReference type="GO" id="GO:0006355">
    <property type="term" value="P:regulation of DNA-templated transcription"/>
    <property type="evidence" value="ECO:0007669"/>
    <property type="project" value="InterPro"/>
</dbReference>
<accession>A0A1H8QKX3</accession>
<protein>
    <submittedName>
        <fullName evidence="5">Regulatory protein, luxR family</fullName>
    </submittedName>
</protein>
<dbReference type="Pfam" id="PF00196">
    <property type="entry name" value="GerE"/>
    <property type="match status" value="1"/>
</dbReference>
<dbReference type="PRINTS" id="PR00038">
    <property type="entry name" value="HTHLUXR"/>
</dbReference>
<keyword evidence="2" id="KW-0238">DNA-binding</keyword>
<evidence type="ECO:0000256" key="1">
    <source>
        <dbReference type="ARBA" id="ARBA00023015"/>
    </source>
</evidence>
<evidence type="ECO:0000313" key="5">
    <source>
        <dbReference type="EMBL" id="SEO54870.1"/>
    </source>
</evidence>
<gene>
    <name evidence="5" type="ORF">SAMN05216267_103051</name>
</gene>
<dbReference type="CDD" id="cd06170">
    <property type="entry name" value="LuxR_C_like"/>
    <property type="match status" value="1"/>
</dbReference>
<dbReference type="InterPro" id="IPR036388">
    <property type="entry name" value="WH-like_DNA-bd_sf"/>
</dbReference>
<dbReference type="PANTHER" id="PTHR44688">
    <property type="entry name" value="DNA-BINDING TRANSCRIPTIONAL ACTIVATOR DEVR_DOSR"/>
    <property type="match status" value="1"/>
</dbReference>
<evidence type="ECO:0000313" key="6">
    <source>
        <dbReference type="Proteomes" id="UP000181951"/>
    </source>
</evidence>
<dbReference type="Proteomes" id="UP000181951">
    <property type="component" value="Unassembled WGS sequence"/>
</dbReference>
<reference evidence="5 6" key="1">
    <citation type="submission" date="2016-10" db="EMBL/GenBank/DDBJ databases">
        <authorList>
            <person name="de Groot N.N."/>
        </authorList>
    </citation>
    <scope>NUCLEOTIDE SEQUENCE [LARGE SCALE GENOMIC DNA]</scope>
    <source>
        <strain evidence="5 6">CGMCC 4.2026</strain>
    </source>
</reference>
<dbReference type="Gene3D" id="1.10.10.10">
    <property type="entry name" value="Winged helix-like DNA-binding domain superfamily/Winged helix DNA-binding domain"/>
    <property type="match status" value="1"/>
</dbReference>